<evidence type="ECO:0008006" key="3">
    <source>
        <dbReference type="Google" id="ProtNLM"/>
    </source>
</evidence>
<protein>
    <recommendedName>
        <fullName evidence="3">PilZ domain-containing protein</fullName>
    </recommendedName>
</protein>
<name>A0ABW7GDU3_9BURK</name>
<organism evidence="1 2">
    <name type="scientific">Pelomonas lactea</name>
    <dbReference type="NCBI Taxonomy" id="3299030"/>
    <lineage>
        <taxon>Bacteria</taxon>
        <taxon>Pseudomonadati</taxon>
        <taxon>Pseudomonadota</taxon>
        <taxon>Betaproteobacteria</taxon>
        <taxon>Burkholderiales</taxon>
        <taxon>Sphaerotilaceae</taxon>
        <taxon>Roseateles</taxon>
    </lineage>
</organism>
<sequence>MARVPLQDPTGAAGITMTDVLSLNRSVCLYGVCITDLSPRGDLGLGLDPEGPVGFALVRGYRRNGQFRRLDEALVLSVFGEGRASEPDDVDALAGERLWEVALADRLLRLEMQQGSLAALLNVE</sequence>
<accession>A0ABW7GDU3</accession>
<dbReference type="EMBL" id="JBIGHX010000001">
    <property type="protein sequence ID" value="MFG6460022.1"/>
    <property type="molecule type" value="Genomic_DNA"/>
</dbReference>
<gene>
    <name evidence="1" type="ORF">ACG04Q_00480</name>
</gene>
<comment type="caution">
    <text evidence="1">The sequence shown here is derived from an EMBL/GenBank/DDBJ whole genome shotgun (WGS) entry which is preliminary data.</text>
</comment>
<evidence type="ECO:0000313" key="1">
    <source>
        <dbReference type="EMBL" id="MFG6460022.1"/>
    </source>
</evidence>
<dbReference type="RefSeq" id="WP_394508821.1">
    <property type="nucleotide sequence ID" value="NZ_JBIGHX010000001.1"/>
</dbReference>
<reference evidence="1 2" key="1">
    <citation type="submission" date="2024-08" db="EMBL/GenBank/DDBJ databases">
        <authorList>
            <person name="Lu H."/>
        </authorList>
    </citation>
    <scope>NUCLEOTIDE SEQUENCE [LARGE SCALE GENOMIC DNA]</scope>
    <source>
        <strain evidence="1 2">DXS20W</strain>
    </source>
</reference>
<proteinExistence type="predicted"/>
<dbReference type="Proteomes" id="UP001606302">
    <property type="component" value="Unassembled WGS sequence"/>
</dbReference>
<keyword evidence="2" id="KW-1185">Reference proteome</keyword>
<evidence type="ECO:0000313" key="2">
    <source>
        <dbReference type="Proteomes" id="UP001606302"/>
    </source>
</evidence>